<protein>
    <submittedName>
        <fullName evidence="5">Polyphosphate kinase</fullName>
    </submittedName>
</protein>
<gene>
    <name evidence="5" type="ORF">FEF09_04500</name>
</gene>
<dbReference type="GO" id="GO:0008976">
    <property type="term" value="F:polyphosphate kinase activity"/>
    <property type="evidence" value="ECO:0007669"/>
    <property type="project" value="InterPro"/>
</dbReference>
<dbReference type="PANTHER" id="PTHR34383">
    <property type="entry name" value="POLYPHOSPHATE:AMP PHOSPHOTRANSFERASE-RELATED"/>
    <property type="match status" value="1"/>
</dbReference>
<organism evidence="5 6">
    <name type="scientific">Chitinophaga pinensis</name>
    <dbReference type="NCBI Taxonomy" id="79329"/>
    <lineage>
        <taxon>Bacteria</taxon>
        <taxon>Pseudomonadati</taxon>
        <taxon>Bacteroidota</taxon>
        <taxon>Chitinophagia</taxon>
        <taxon>Chitinophagales</taxon>
        <taxon>Chitinophagaceae</taxon>
        <taxon>Chitinophaga</taxon>
    </lineage>
</organism>
<dbReference type="Pfam" id="PF03976">
    <property type="entry name" value="PPK2"/>
    <property type="match status" value="1"/>
</dbReference>
<dbReference type="SUPFAM" id="SSF52540">
    <property type="entry name" value="P-loop containing nucleoside triphosphate hydrolases"/>
    <property type="match status" value="1"/>
</dbReference>
<dbReference type="InterPro" id="IPR027417">
    <property type="entry name" value="P-loop_NTPase"/>
</dbReference>
<evidence type="ECO:0000313" key="6">
    <source>
        <dbReference type="Proteomes" id="UP000318815"/>
    </source>
</evidence>
<dbReference type="NCBIfam" id="TIGR03709">
    <property type="entry name" value="PPK2_rel_1"/>
    <property type="match status" value="1"/>
</dbReference>
<evidence type="ECO:0000256" key="1">
    <source>
        <dbReference type="ARBA" id="ARBA00009924"/>
    </source>
</evidence>
<dbReference type="RefSeq" id="WP_146304002.1">
    <property type="nucleotide sequence ID" value="NZ_VOHS01000003.1"/>
</dbReference>
<dbReference type="InterPro" id="IPR016898">
    <property type="entry name" value="Polyphosphate_phosphotransfera"/>
</dbReference>
<evidence type="ECO:0000256" key="2">
    <source>
        <dbReference type="ARBA" id="ARBA00022679"/>
    </source>
</evidence>
<dbReference type="InterPro" id="IPR022488">
    <property type="entry name" value="PPK2-related"/>
</dbReference>
<dbReference type="EMBL" id="VOHS01000003">
    <property type="protein sequence ID" value="TWW01828.1"/>
    <property type="molecule type" value="Genomic_DNA"/>
</dbReference>
<dbReference type="AlphaFoldDB" id="A0A5C6LYX5"/>
<sequence length="248" mass="29560">MSKIRLSDISTTPPEGMDKEAIKLMTKEFVKELDELQNLLYAEHKHSVLIVLQGMDASGKDGLIRKVLGNMNPQGVNVKSFKGPTDEEKDHDFLWRIHRHVPAKGMIQVFNRSHYEDILIQRVHKWIDDKTAEKRMQAINNFERLLSEDNNTTILKFYLHISQEEQSKRLQERLEDPRKMWKYNKSDSVEAKLWKEYKKMYEDAFEHCNEVKWNIVPADKNWYKEYVVAQTLRDTLRSFEMQYPNLEQ</sequence>
<dbReference type="GO" id="GO:0006797">
    <property type="term" value="P:polyphosphate metabolic process"/>
    <property type="evidence" value="ECO:0007669"/>
    <property type="project" value="InterPro"/>
</dbReference>
<dbReference type="OrthoDB" id="9775224at2"/>
<evidence type="ECO:0000313" key="5">
    <source>
        <dbReference type="EMBL" id="TWW01828.1"/>
    </source>
</evidence>
<evidence type="ECO:0000259" key="4">
    <source>
        <dbReference type="Pfam" id="PF03976"/>
    </source>
</evidence>
<accession>A0A5C6LYX5</accession>
<evidence type="ECO:0000256" key="3">
    <source>
        <dbReference type="ARBA" id="ARBA00022777"/>
    </source>
</evidence>
<comment type="similarity">
    <text evidence="1">Belongs to the polyphosphate kinase 2 (PPK2) family. Class I subfamily.</text>
</comment>
<reference evidence="5 6" key="1">
    <citation type="submission" date="2019-08" db="EMBL/GenBank/DDBJ databases">
        <title>Whole genome sequencing of chitin degrading bacteria Chitinophaga pinensis YS16.</title>
        <authorList>
            <person name="Singh R.P."/>
            <person name="Manchanda G."/>
            <person name="Maurya I.K."/>
            <person name="Joshi N.K."/>
            <person name="Srivastava A.K."/>
        </authorList>
    </citation>
    <scope>NUCLEOTIDE SEQUENCE [LARGE SCALE GENOMIC DNA]</scope>
    <source>
        <strain evidence="5 6">YS-16</strain>
    </source>
</reference>
<keyword evidence="3 5" id="KW-0418">Kinase</keyword>
<dbReference type="Proteomes" id="UP000318815">
    <property type="component" value="Unassembled WGS sequence"/>
</dbReference>
<dbReference type="PIRSF" id="PIRSF028756">
    <property type="entry name" value="PPK2_prd"/>
    <property type="match status" value="1"/>
</dbReference>
<keyword evidence="2" id="KW-0808">Transferase</keyword>
<proteinExistence type="inferred from homology"/>
<keyword evidence="6" id="KW-1185">Reference proteome</keyword>
<feature type="domain" description="Polyphosphate kinase-2-related" evidence="4">
    <location>
        <begin position="18"/>
        <end position="239"/>
    </location>
</feature>
<name>A0A5C6LYX5_9BACT</name>
<comment type="caution">
    <text evidence="5">The sequence shown here is derived from an EMBL/GenBank/DDBJ whole genome shotgun (WGS) entry which is preliminary data.</text>
</comment>
<dbReference type="InterPro" id="IPR022300">
    <property type="entry name" value="PPK2-rel_1"/>
</dbReference>
<dbReference type="PANTHER" id="PTHR34383:SF3">
    <property type="entry name" value="POLYPHOSPHATE:AMP PHOSPHOTRANSFERASE"/>
    <property type="match status" value="1"/>
</dbReference>
<dbReference type="Gene3D" id="3.40.50.300">
    <property type="entry name" value="P-loop containing nucleotide triphosphate hydrolases"/>
    <property type="match status" value="1"/>
</dbReference>